<name>A0A834XCD6_9FABA</name>
<evidence type="ECO:0000313" key="2">
    <source>
        <dbReference type="EMBL" id="KAF7841851.1"/>
    </source>
</evidence>
<feature type="region of interest" description="Disordered" evidence="1">
    <location>
        <begin position="119"/>
        <end position="168"/>
    </location>
</feature>
<dbReference type="Proteomes" id="UP000634136">
    <property type="component" value="Unassembled WGS sequence"/>
</dbReference>
<evidence type="ECO:0000256" key="1">
    <source>
        <dbReference type="SAM" id="MobiDB-lite"/>
    </source>
</evidence>
<sequence length="168" mass="19201">MCEMMRTMRTMAAAMTQQAAAMVQQARATDRGVRKLETNENNDNNNQNNPRNQRVTPAHKDWIDFLKAKPPTFKGVLDFKIVDKWLKEVEKAFRVMTTTEEQNVSFGRNFLAEVENKRQQQYSYKRKPSGPVQYSNPKFSRTDKGKATVSGQPLVKVCPSEPGETGKK</sequence>
<dbReference type="AlphaFoldDB" id="A0A834XCD6"/>
<organism evidence="2 3">
    <name type="scientific">Senna tora</name>
    <dbReference type="NCBI Taxonomy" id="362788"/>
    <lineage>
        <taxon>Eukaryota</taxon>
        <taxon>Viridiplantae</taxon>
        <taxon>Streptophyta</taxon>
        <taxon>Embryophyta</taxon>
        <taxon>Tracheophyta</taxon>
        <taxon>Spermatophyta</taxon>
        <taxon>Magnoliopsida</taxon>
        <taxon>eudicotyledons</taxon>
        <taxon>Gunneridae</taxon>
        <taxon>Pentapetalae</taxon>
        <taxon>rosids</taxon>
        <taxon>fabids</taxon>
        <taxon>Fabales</taxon>
        <taxon>Fabaceae</taxon>
        <taxon>Caesalpinioideae</taxon>
        <taxon>Cassia clade</taxon>
        <taxon>Senna</taxon>
    </lineage>
</organism>
<proteinExistence type="predicted"/>
<gene>
    <name evidence="2" type="ORF">G2W53_004149</name>
</gene>
<comment type="caution">
    <text evidence="2">The sequence shown here is derived from an EMBL/GenBank/DDBJ whole genome shotgun (WGS) entry which is preliminary data.</text>
</comment>
<protein>
    <submittedName>
        <fullName evidence="2">Putative retrotransposon gag domain-containing protein</fullName>
    </submittedName>
</protein>
<evidence type="ECO:0000313" key="3">
    <source>
        <dbReference type="Proteomes" id="UP000634136"/>
    </source>
</evidence>
<dbReference type="EMBL" id="JAAIUW010000002">
    <property type="protein sequence ID" value="KAF7841851.1"/>
    <property type="molecule type" value="Genomic_DNA"/>
</dbReference>
<accession>A0A834XCD6</accession>
<keyword evidence="3" id="KW-1185">Reference proteome</keyword>
<reference evidence="2" key="1">
    <citation type="submission" date="2020-09" db="EMBL/GenBank/DDBJ databases">
        <title>Genome-Enabled Discovery of Anthraquinone Biosynthesis in Senna tora.</title>
        <authorList>
            <person name="Kang S.-H."/>
            <person name="Pandey R.P."/>
            <person name="Lee C.-M."/>
            <person name="Sim J.-S."/>
            <person name="Jeong J.-T."/>
            <person name="Choi B.-S."/>
            <person name="Jung M."/>
            <person name="Ginzburg D."/>
            <person name="Zhao K."/>
            <person name="Won S.Y."/>
            <person name="Oh T.-J."/>
            <person name="Yu Y."/>
            <person name="Kim N.-H."/>
            <person name="Lee O.R."/>
            <person name="Lee T.-H."/>
            <person name="Bashyal P."/>
            <person name="Kim T.-S."/>
            <person name="Lee W.-H."/>
            <person name="Kawkins C."/>
            <person name="Kim C.-K."/>
            <person name="Kim J.S."/>
            <person name="Ahn B.O."/>
            <person name="Rhee S.Y."/>
            <person name="Sohng J.K."/>
        </authorList>
    </citation>
    <scope>NUCLEOTIDE SEQUENCE</scope>
    <source>
        <tissue evidence="2">Leaf</tissue>
    </source>
</reference>